<keyword evidence="1" id="KW-0805">Transcription regulation</keyword>
<evidence type="ECO:0000256" key="2">
    <source>
        <dbReference type="ARBA" id="ARBA00023125"/>
    </source>
</evidence>
<dbReference type="Gene3D" id="1.10.260.40">
    <property type="entry name" value="lambda repressor-like DNA-binding domains"/>
    <property type="match status" value="1"/>
</dbReference>
<evidence type="ECO:0000259" key="4">
    <source>
        <dbReference type="PROSITE" id="PS50943"/>
    </source>
</evidence>
<dbReference type="STRING" id="747365.Thena_0922"/>
<keyword evidence="6" id="KW-1185">Reference proteome</keyword>
<dbReference type="SUPFAM" id="SSF47413">
    <property type="entry name" value="lambda repressor-like DNA-binding domains"/>
    <property type="match status" value="1"/>
</dbReference>
<dbReference type="eggNOG" id="COG1917">
    <property type="taxonomic scope" value="Bacteria"/>
</dbReference>
<dbReference type="InterPro" id="IPR001387">
    <property type="entry name" value="Cro/C1-type_HTH"/>
</dbReference>
<dbReference type="Pfam" id="PF01381">
    <property type="entry name" value="HTH_3"/>
    <property type="match status" value="1"/>
</dbReference>
<dbReference type="InterPro" id="IPR011051">
    <property type="entry name" value="RmlC_Cupin_sf"/>
</dbReference>
<dbReference type="GO" id="GO:0005829">
    <property type="term" value="C:cytosol"/>
    <property type="evidence" value="ECO:0007669"/>
    <property type="project" value="TreeGrafter"/>
</dbReference>
<proteinExistence type="predicted"/>
<dbReference type="InterPro" id="IPR050807">
    <property type="entry name" value="TransReg_Diox_bact_type"/>
</dbReference>
<dbReference type="InterPro" id="IPR014710">
    <property type="entry name" value="RmlC-like_jellyroll"/>
</dbReference>
<reference evidence="5 6" key="1">
    <citation type="submission" date="2011-04" db="EMBL/GenBank/DDBJ databases">
        <title>The complete genome of Thermodesulfobium narugense DSM 14796.</title>
        <authorList>
            <consortium name="US DOE Joint Genome Institute (JGI-PGF)"/>
            <person name="Lucas S."/>
            <person name="Han J."/>
            <person name="Lapidus A."/>
            <person name="Bruce D."/>
            <person name="Goodwin L."/>
            <person name="Pitluck S."/>
            <person name="Peters L."/>
            <person name="Kyrpides N."/>
            <person name="Mavromatis K."/>
            <person name="Pagani I."/>
            <person name="Ivanova N."/>
            <person name="Ovchinnikova G."/>
            <person name="Zhang X."/>
            <person name="Saunders L."/>
            <person name="Detter J.C."/>
            <person name="Tapia R."/>
            <person name="Han C."/>
            <person name="Land M."/>
            <person name="Hauser L."/>
            <person name="Markowitz V."/>
            <person name="Cheng J.-F."/>
            <person name="Hugenholtz P."/>
            <person name="Woyke T."/>
            <person name="Wu D."/>
            <person name="Spring S."/>
            <person name="Schroeder M."/>
            <person name="Brambilla E."/>
            <person name="Klenk H.-P."/>
            <person name="Eisen J.A."/>
        </authorList>
    </citation>
    <scope>NUCLEOTIDE SEQUENCE [LARGE SCALE GENOMIC DNA]</scope>
    <source>
        <strain evidence="5 6">DSM 14796</strain>
    </source>
</reference>
<dbReference type="HOGENOM" id="CLU_085376_5_0_9"/>
<dbReference type="PANTHER" id="PTHR46797:SF23">
    <property type="entry name" value="HTH-TYPE TRANSCRIPTIONAL REGULATOR SUTR"/>
    <property type="match status" value="1"/>
</dbReference>
<dbReference type="eggNOG" id="COG1396">
    <property type="taxonomic scope" value="Bacteria"/>
</dbReference>
<keyword evidence="3" id="KW-0804">Transcription</keyword>
<dbReference type="SUPFAM" id="SSF51182">
    <property type="entry name" value="RmlC-like cupins"/>
    <property type="match status" value="1"/>
</dbReference>
<dbReference type="EMBL" id="CP002690">
    <property type="protein sequence ID" value="AEE14551.1"/>
    <property type="molecule type" value="Genomic_DNA"/>
</dbReference>
<dbReference type="Gene3D" id="2.60.120.10">
    <property type="entry name" value="Jelly Rolls"/>
    <property type="match status" value="1"/>
</dbReference>
<evidence type="ECO:0000313" key="6">
    <source>
        <dbReference type="Proteomes" id="UP000011765"/>
    </source>
</evidence>
<keyword evidence="2" id="KW-0238">DNA-binding</keyword>
<evidence type="ECO:0000313" key="5">
    <source>
        <dbReference type="EMBL" id="AEE14551.1"/>
    </source>
</evidence>
<protein>
    <submittedName>
        <fullName evidence="5">Helix-turn-helix domain protein</fullName>
    </submittedName>
</protein>
<sequence length="184" mass="20892">MNNLNFIIANNLKKIREERKLSLDKLSEITGVSKSMLGQIERGESNPTVTTLKKITTGLKISFTALLESPKPNVDIVKFNNITPIVEDDGKYRVYPVFTFDGNGRFEIYIVEFDKGSKLKAVAHPDRTQEFITVFEGELKVSLESEELIVSKGDSIRFSADKPHIYFNIHSSITRVSMILYYPI</sequence>
<dbReference type="OrthoDB" id="9781521at2"/>
<dbReference type="PROSITE" id="PS50943">
    <property type="entry name" value="HTH_CROC1"/>
    <property type="match status" value="1"/>
</dbReference>
<dbReference type="RefSeq" id="WP_013756274.1">
    <property type="nucleotide sequence ID" value="NC_015499.1"/>
</dbReference>
<organism evidence="5 6">
    <name type="scientific">Thermodesulfobium narugense DSM 14796</name>
    <dbReference type="NCBI Taxonomy" id="747365"/>
    <lineage>
        <taxon>Bacteria</taxon>
        <taxon>Pseudomonadati</taxon>
        <taxon>Thermodesulfobiota</taxon>
        <taxon>Thermodesulfobiia</taxon>
        <taxon>Thermodesulfobiales</taxon>
        <taxon>Thermodesulfobiaceae</taxon>
        <taxon>Thermodesulfobium</taxon>
    </lineage>
</organism>
<name>M1E5Y2_9BACT</name>
<dbReference type="KEGG" id="tnr:Thena_0922"/>
<accession>M1E5Y2</accession>
<evidence type="ECO:0000256" key="3">
    <source>
        <dbReference type="ARBA" id="ARBA00023163"/>
    </source>
</evidence>
<feature type="domain" description="HTH cro/C1-type" evidence="4">
    <location>
        <begin position="12"/>
        <end position="66"/>
    </location>
</feature>
<dbReference type="GO" id="GO:0003700">
    <property type="term" value="F:DNA-binding transcription factor activity"/>
    <property type="evidence" value="ECO:0007669"/>
    <property type="project" value="TreeGrafter"/>
</dbReference>
<dbReference type="SMART" id="SM00530">
    <property type="entry name" value="HTH_XRE"/>
    <property type="match status" value="1"/>
</dbReference>
<dbReference type="InterPro" id="IPR010982">
    <property type="entry name" value="Lambda_DNA-bd_dom_sf"/>
</dbReference>
<dbReference type="PANTHER" id="PTHR46797">
    <property type="entry name" value="HTH-TYPE TRANSCRIPTIONAL REGULATOR"/>
    <property type="match status" value="1"/>
</dbReference>
<dbReference type="CDD" id="cd00093">
    <property type="entry name" value="HTH_XRE"/>
    <property type="match status" value="1"/>
</dbReference>
<dbReference type="CDD" id="cd02209">
    <property type="entry name" value="cupin_XRE_C"/>
    <property type="match status" value="1"/>
</dbReference>
<dbReference type="Pfam" id="PF07883">
    <property type="entry name" value="Cupin_2"/>
    <property type="match status" value="1"/>
</dbReference>
<dbReference type="InterPro" id="IPR013096">
    <property type="entry name" value="Cupin_2"/>
</dbReference>
<dbReference type="GO" id="GO:0003677">
    <property type="term" value="F:DNA binding"/>
    <property type="evidence" value="ECO:0007669"/>
    <property type="project" value="UniProtKB-KW"/>
</dbReference>
<dbReference type="AlphaFoldDB" id="M1E5Y2"/>
<dbReference type="Proteomes" id="UP000011765">
    <property type="component" value="Chromosome"/>
</dbReference>
<evidence type="ECO:0000256" key="1">
    <source>
        <dbReference type="ARBA" id="ARBA00023015"/>
    </source>
</evidence>
<gene>
    <name evidence="5" type="ORF">Thena_0922</name>
</gene>